<dbReference type="AlphaFoldDB" id="A0A9P9FHG1"/>
<dbReference type="SMART" id="SM00382">
    <property type="entry name" value="AAA"/>
    <property type="match status" value="2"/>
</dbReference>
<evidence type="ECO:0000256" key="7">
    <source>
        <dbReference type="ARBA" id="ARBA00022840"/>
    </source>
</evidence>
<feature type="transmembrane region" description="Helical" evidence="11">
    <location>
        <begin position="79"/>
        <end position="100"/>
    </location>
</feature>
<keyword evidence="6" id="KW-0547">Nucleotide-binding</keyword>
<feature type="region of interest" description="Disordered" evidence="10">
    <location>
        <begin position="492"/>
        <end position="516"/>
    </location>
</feature>
<proteinExistence type="inferred from homology"/>
<dbReference type="EMBL" id="JAGMUV010000004">
    <property type="protein sequence ID" value="KAH7161836.1"/>
    <property type="molecule type" value="Genomic_DNA"/>
</dbReference>
<evidence type="ECO:0000256" key="9">
    <source>
        <dbReference type="ARBA" id="ARBA00023136"/>
    </source>
</evidence>
<dbReference type="PROSITE" id="PS50893">
    <property type="entry name" value="ABC_TRANSPORTER_2"/>
    <property type="match status" value="2"/>
</dbReference>
<dbReference type="CDD" id="cd18580">
    <property type="entry name" value="ABC_6TM_ABCC_D2"/>
    <property type="match status" value="1"/>
</dbReference>
<feature type="transmembrane region" description="Helical" evidence="11">
    <location>
        <begin position="54"/>
        <end position="73"/>
    </location>
</feature>
<keyword evidence="3" id="KW-0813">Transport</keyword>
<evidence type="ECO:0000256" key="11">
    <source>
        <dbReference type="SAM" id="Phobius"/>
    </source>
</evidence>
<dbReference type="InterPro" id="IPR017871">
    <property type="entry name" value="ABC_transporter-like_CS"/>
</dbReference>
<evidence type="ECO:0000256" key="10">
    <source>
        <dbReference type="SAM" id="MobiDB-lite"/>
    </source>
</evidence>
<dbReference type="PANTHER" id="PTHR24223">
    <property type="entry name" value="ATP-BINDING CASSETTE SUB-FAMILY C"/>
    <property type="match status" value="1"/>
</dbReference>
<gene>
    <name evidence="14" type="ORF">EDB81DRAFT_642269</name>
</gene>
<reference evidence="14" key="1">
    <citation type="journal article" date="2021" name="Nat. Commun.">
        <title>Genetic determinants of endophytism in the Arabidopsis root mycobiome.</title>
        <authorList>
            <person name="Mesny F."/>
            <person name="Miyauchi S."/>
            <person name="Thiergart T."/>
            <person name="Pickel B."/>
            <person name="Atanasova L."/>
            <person name="Karlsson M."/>
            <person name="Huettel B."/>
            <person name="Barry K.W."/>
            <person name="Haridas S."/>
            <person name="Chen C."/>
            <person name="Bauer D."/>
            <person name="Andreopoulos W."/>
            <person name="Pangilinan J."/>
            <person name="LaButti K."/>
            <person name="Riley R."/>
            <person name="Lipzen A."/>
            <person name="Clum A."/>
            <person name="Drula E."/>
            <person name="Henrissat B."/>
            <person name="Kohler A."/>
            <person name="Grigoriev I.V."/>
            <person name="Martin F.M."/>
            <person name="Hacquard S."/>
        </authorList>
    </citation>
    <scope>NUCLEOTIDE SEQUENCE</scope>
    <source>
        <strain evidence="14">MPI-CAGE-AT-0147</strain>
    </source>
</reference>
<evidence type="ECO:0000256" key="5">
    <source>
        <dbReference type="ARBA" id="ARBA00022692"/>
    </source>
</evidence>
<dbReference type="SUPFAM" id="SSF90123">
    <property type="entry name" value="ABC transporter transmembrane region"/>
    <property type="match status" value="2"/>
</dbReference>
<feature type="transmembrane region" description="Helical" evidence="11">
    <location>
        <begin position="548"/>
        <end position="567"/>
    </location>
</feature>
<dbReference type="Proteomes" id="UP000738349">
    <property type="component" value="Unassembled WGS sequence"/>
</dbReference>
<dbReference type="SUPFAM" id="SSF52540">
    <property type="entry name" value="P-loop containing nucleoside triphosphate hydrolases"/>
    <property type="match status" value="2"/>
</dbReference>
<evidence type="ECO:0000313" key="15">
    <source>
        <dbReference type="Proteomes" id="UP000738349"/>
    </source>
</evidence>
<keyword evidence="5 11" id="KW-0812">Transmembrane</keyword>
<evidence type="ECO:0000256" key="8">
    <source>
        <dbReference type="ARBA" id="ARBA00022989"/>
    </source>
</evidence>
<evidence type="ECO:0000313" key="14">
    <source>
        <dbReference type="EMBL" id="KAH7161836.1"/>
    </source>
</evidence>
<dbReference type="GO" id="GO:0005524">
    <property type="term" value="F:ATP binding"/>
    <property type="evidence" value="ECO:0007669"/>
    <property type="project" value="UniProtKB-KW"/>
</dbReference>
<dbReference type="InterPro" id="IPR027417">
    <property type="entry name" value="P-loop_NTPase"/>
</dbReference>
<dbReference type="InterPro" id="IPR003439">
    <property type="entry name" value="ABC_transporter-like_ATP-bd"/>
</dbReference>
<feature type="compositionally biased region" description="Polar residues" evidence="10">
    <location>
        <begin position="495"/>
        <end position="506"/>
    </location>
</feature>
<evidence type="ECO:0000256" key="1">
    <source>
        <dbReference type="ARBA" id="ARBA00004651"/>
    </source>
</evidence>
<evidence type="ECO:0000256" key="2">
    <source>
        <dbReference type="ARBA" id="ARBA00009726"/>
    </source>
</evidence>
<feature type="transmembrane region" description="Helical" evidence="11">
    <location>
        <begin position="191"/>
        <end position="216"/>
    </location>
</feature>
<keyword evidence="14" id="KW-0378">Hydrolase</keyword>
<keyword evidence="8 11" id="KW-1133">Transmembrane helix</keyword>
<dbReference type="GO" id="GO:0140359">
    <property type="term" value="F:ABC-type transporter activity"/>
    <property type="evidence" value="ECO:0007669"/>
    <property type="project" value="InterPro"/>
</dbReference>
<dbReference type="InterPro" id="IPR050173">
    <property type="entry name" value="ABC_transporter_C-like"/>
</dbReference>
<sequence>MKVVALRAKAQLTADVGVKNLYLAPGVSSRGVVPSVLIESDINNTVALIEQTHVFWLAPYQVAVSTGALVYILGWQSVLAGSVPALMFVPMFIHMIRIIGQRMLDIMQAKDSRVTCVTEALTRIKPLKLYGWQSYFIAKIDQLRVAELTVVARVAWFNALSMVLITMLPPALAAVSFGTSAWKDGHLESQVVFPCIAFFTIISHTMLVAPGLMILYQGATTSYNRVLGFIQMPQREECGLNQLETAQSDSSIQVHQVSVGTPILEPDTLGNPFLTKCNLDAQAKELVAITGPVGSGKTTLLRALLGEVPPRSGQLRVMGTIAFAPQQPFLMAATVRENILFGQVLDMAWYQEVVDACQLRGDFAQLPEGDATVLGGSRVTLSGGQCSRVALARCVYSRRSIVVLDDPLAAVDAKVARKLITNVLGPKGLLKDKLRVVVTSSCALTEAADRVYNIHKGEVSQVTELVDLRESAPEVAPSASAHVQDGLRLGAASDTGASNSSSTLDVRQNEDESTPLLRKRTASPIQYVDRDIVTLESAMRFIRSAKPFGWIIVIILSISTKVLDVLSVNFLKLGTEANTVSGLSINLLYFGGMSVLSAGAMFFLIMAAYHRCLLPASRDIHNRLTSAVIRSKMSFFDKEPMGELLNRFTNDINKIDSPVSGGIIKLTSSGASLAMALIILIVMLPLSVAYLAPLVYMYIKIQSCYRPGCRQLRKLENDARGPILDATNEIQVGAEVIRSYDQVCTFQNRVLAAVNDHVRVWAPWTCLDCWLVLRLNLLGCFIQSLSAISLVAFEASPGTTGLVMNYMLQITTLLTVFAQTAATLEADMGSIERIETYVSNPLEDTLSFASDKQPIVPPLSWPLTPSIRFHHFSASYATGMSACLRDLNFTIDHGERVAIVGRTGAGKSSLVLALMGAIDCVHTRGSSRIEIDGLDISRIRLSDLRSRMAVVPQEAVIFSGSLRDNLDPYGRSSDNDVRNVIRECRLIEALSMTTSDDPLTQVLSAERSDVSAGQMQLLSIARAILTRRKILILDEATASVDSESDVFIQTLIRQHFQDSTVITIAHRIETILDHDRILVMHAGKVVENDAPWRLLRNDNSLFSQLVKEAGLEKKASTMYKDRGD</sequence>
<feature type="transmembrane region" description="Helical" evidence="11">
    <location>
        <begin position="673"/>
        <end position="699"/>
    </location>
</feature>
<dbReference type="Gene3D" id="1.20.1560.10">
    <property type="entry name" value="ABC transporter type 1, transmembrane domain"/>
    <property type="match status" value="2"/>
</dbReference>
<dbReference type="Pfam" id="PF00005">
    <property type="entry name" value="ABC_tran"/>
    <property type="match status" value="2"/>
</dbReference>
<comment type="subcellular location">
    <subcellularLocation>
        <location evidence="1">Cell membrane</location>
        <topology evidence="1">Multi-pass membrane protein</topology>
    </subcellularLocation>
</comment>
<evidence type="ECO:0000256" key="6">
    <source>
        <dbReference type="ARBA" id="ARBA00022741"/>
    </source>
</evidence>
<dbReference type="InterPro" id="IPR003593">
    <property type="entry name" value="AAA+_ATPase"/>
</dbReference>
<evidence type="ECO:0000259" key="13">
    <source>
        <dbReference type="PROSITE" id="PS50929"/>
    </source>
</evidence>
<feature type="transmembrane region" description="Helical" evidence="11">
    <location>
        <begin position="587"/>
        <end position="609"/>
    </location>
</feature>
<feature type="domain" description="ABC transporter" evidence="12">
    <location>
        <begin position="867"/>
        <end position="1107"/>
    </location>
</feature>
<dbReference type="FunFam" id="3.40.50.300:FF:000838">
    <property type="entry name" value="ABC multidrug transporter (Eurofung)"/>
    <property type="match status" value="1"/>
</dbReference>
<comment type="similarity">
    <text evidence="2">Belongs to the ABC transporter superfamily. ABCC family. Conjugate transporter (TC 3.A.1.208) subfamily.</text>
</comment>
<keyword evidence="7" id="KW-0067">ATP-binding</keyword>
<dbReference type="OrthoDB" id="6500128at2759"/>
<organism evidence="14 15">
    <name type="scientific">Dactylonectria macrodidyma</name>
    <dbReference type="NCBI Taxonomy" id="307937"/>
    <lineage>
        <taxon>Eukaryota</taxon>
        <taxon>Fungi</taxon>
        <taxon>Dikarya</taxon>
        <taxon>Ascomycota</taxon>
        <taxon>Pezizomycotina</taxon>
        <taxon>Sordariomycetes</taxon>
        <taxon>Hypocreomycetidae</taxon>
        <taxon>Hypocreales</taxon>
        <taxon>Nectriaceae</taxon>
        <taxon>Dactylonectria</taxon>
    </lineage>
</organism>
<dbReference type="InterPro" id="IPR044726">
    <property type="entry name" value="ABCC_6TM_D2"/>
</dbReference>
<dbReference type="Gene3D" id="3.40.50.300">
    <property type="entry name" value="P-loop containing nucleotide triphosphate hydrolases"/>
    <property type="match status" value="2"/>
</dbReference>
<dbReference type="CDD" id="cd03244">
    <property type="entry name" value="ABCC_MRP_domain2"/>
    <property type="match status" value="1"/>
</dbReference>
<dbReference type="PROSITE" id="PS50929">
    <property type="entry name" value="ABC_TM1F"/>
    <property type="match status" value="2"/>
</dbReference>
<dbReference type="GO" id="GO:0016887">
    <property type="term" value="F:ATP hydrolysis activity"/>
    <property type="evidence" value="ECO:0007669"/>
    <property type="project" value="InterPro"/>
</dbReference>
<feature type="domain" description="ABC transporter" evidence="12">
    <location>
        <begin position="252"/>
        <end position="481"/>
    </location>
</feature>
<evidence type="ECO:0000256" key="4">
    <source>
        <dbReference type="ARBA" id="ARBA00022475"/>
    </source>
</evidence>
<feature type="domain" description="ABC transmembrane type-1" evidence="13">
    <location>
        <begin position="38"/>
        <end position="218"/>
    </location>
</feature>
<dbReference type="InterPro" id="IPR036640">
    <property type="entry name" value="ABC1_TM_sf"/>
</dbReference>
<feature type="transmembrane region" description="Helical" evidence="11">
    <location>
        <begin position="154"/>
        <end position="179"/>
    </location>
</feature>
<keyword evidence="4" id="KW-1003">Cell membrane</keyword>
<keyword evidence="15" id="KW-1185">Reference proteome</keyword>
<dbReference type="PROSITE" id="PS00211">
    <property type="entry name" value="ABC_TRANSPORTER_1"/>
    <property type="match status" value="2"/>
</dbReference>
<name>A0A9P9FHG1_9HYPO</name>
<evidence type="ECO:0000259" key="12">
    <source>
        <dbReference type="PROSITE" id="PS50893"/>
    </source>
</evidence>
<dbReference type="GO" id="GO:0005886">
    <property type="term" value="C:plasma membrane"/>
    <property type="evidence" value="ECO:0007669"/>
    <property type="project" value="UniProtKB-SubCell"/>
</dbReference>
<protein>
    <submittedName>
        <fullName evidence="14">P-loop containing nucleoside triphosphate hydrolase protein</fullName>
    </submittedName>
</protein>
<evidence type="ECO:0000256" key="3">
    <source>
        <dbReference type="ARBA" id="ARBA00022448"/>
    </source>
</evidence>
<feature type="domain" description="ABC transmembrane type-1" evidence="13">
    <location>
        <begin position="551"/>
        <end position="826"/>
    </location>
</feature>
<keyword evidence="9 11" id="KW-0472">Membrane</keyword>
<dbReference type="InterPro" id="IPR011527">
    <property type="entry name" value="ABC1_TM_dom"/>
</dbReference>
<comment type="caution">
    <text evidence="14">The sequence shown here is derived from an EMBL/GenBank/DDBJ whole genome shotgun (WGS) entry which is preliminary data.</text>
</comment>
<dbReference type="PANTHER" id="PTHR24223:SF456">
    <property type="entry name" value="MULTIDRUG RESISTANCE-ASSOCIATED PROTEIN LETHAL(2)03659"/>
    <property type="match status" value="1"/>
</dbReference>
<dbReference type="Pfam" id="PF00664">
    <property type="entry name" value="ABC_membrane"/>
    <property type="match status" value="2"/>
</dbReference>
<dbReference type="CDD" id="cd03250">
    <property type="entry name" value="ABCC_MRP_domain1"/>
    <property type="match status" value="1"/>
</dbReference>
<accession>A0A9P9FHG1</accession>